<dbReference type="RefSeq" id="WP_025353358.1">
    <property type="nucleotide sequence ID" value="NZ_CP006850.1"/>
</dbReference>
<sequence>MNDVTELADGWLIVSAPFALEQVRVRDVPTGMPTLSIDAQVTGSIPEVAVYADTDREVLTPNAARRFADALRQAADAAERMSGGSR</sequence>
<dbReference type="PATRIC" id="fig|1415166.3.peg.7518"/>
<gene>
    <name evidence="1" type="ORF">NONO_c73260</name>
</gene>
<dbReference type="EMBL" id="CP006850">
    <property type="protein sequence ID" value="AHH22082.1"/>
    <property type="molecule type" value="Genomic_DNA"/>
</dbReference>
<reference evidence="1 2" key="1">
    <citation type="journal article" date="2014" name="Appl. Environ. Microbiol.">
        <title>Insights into the Microbial Degradation of Rubber and Gutta-Percha by Analysis of the Complete Genome of Nocardia nova SH22a.</title>
        <authorList>
            <person name="Luo Q."/>
            <person name="Hiessl S."/>
            <person name="Poehlein A."/>
            <person name="Daniel R."/>
            <person name="Steinbuchel A."/>
        </authorList>
    </citation>
    <scope>NUCLEOTIDE SEQUENCE [LARGE SCALE GENOMIC DNA]</scope>
    <source>
        <strain evidence="1">SH22a</strain>
    </source>
</reference>
<name>W5TS25_9NOCA</name>
<keyword evidence="2" id="KW-1185">Reference proteome</keyword>
<dbReference type="STRING" id="1415166.NONO_c73260"/>
<evidence type="ECO:0000313" key="2">
    <source>
        <dbReference type="Proteomes" id="UP000019150"/>
    </source>
</evidence>
<dbReference type="HOGENOM" id="CLU_2494783_0_0_11"/>
<accession>W5TS25</accession>
<proteinExistence type="predicted"/>
<dbReference type="AlphaFoldDB" id="W5TS25"/>
<organism evidence="1 2">
    <name type="scientific">Nocardia nova SH22a</name>
    <dbReference type="NCBI Taxonomy" id="1415166"/>
    <lineage>
        <taxon>Bacteria</taxon>
        <taxon>Bacillati</taxon>
        <taxon>Actinomycetota</taxon>
        <taxon>Actinomycetes</taxon>
        <taxon>Mycobacteriales</taxon>
        <taxon>Nocardiaceae</taxon>
        <taxon>Nocardia</taxon>
    </lineage>
</organism>
<dbReference type="KEGG" id="nno:NONO_c73260"/>
<protein>
    <submittedName>
        <fullName evidence="1">Uncharacterized protein</fullName>
    </submittedName>
</protein>
<evidence type="ECO:0000313" key="1">
    <source>
        <dbReference type="EMBL" id="AHH22082.1"/>
    </source>
</evidence>
<dbReference type="Proteomes" id="UP000019150">
    <property type="component" value="Chromosome"/>
</dbReference>